<dbReference type="EMBL" id="CP022188">
    <property type="protein sequence ID" value="AWI82092.1"/>
    <property type="molecule type" value="Genomic_DNA"/>
</dbReference>
<evidence type="ECO:0000313" key="3">
    <source>
        <dbReference type="EMBL" id="AWI82092.1"/>
    </source>
</evidence>
<gene>
    <name evidence="3" type="ORF">CEW87_16530</name>
</gene>
<protein>
    <submittedName>
        <fullName evidence="3">Isochorismatase</fullName>
    </submittedName>
</protein>
<dbReference type="InterPro" id="IPR036380">
    <property type="entry name" value="Isochorismatase-like_sf"/>
</dbReference>
<dbReference type="Pfam" id="PF00857">
    <property type="entry name" value="Isochorismatase"/>
    <property type="match status" value="1"/>
</dbReference>
<dbReference type="InterPro" id="IPR050272">
    <property type="entry name" value="Isochorismatase-like_hydrls"/>
</dbReference>
<name>A0A2U8H857_9RHOO</name>
<dbReference type="GO" id="GO:0016787">
    <property type="term" value="F:hydrolase activity"/>
    <property type="evidence" value="ECO:0007669"/>
    <property type="project" value="UniProtKB-KW"/>
</dbReference>
<reference evidence="3 4" key="1">
    <citation type="submission" date="2017-06" db="EMBL/GenBank/DDBJ databases">
        <title>Azoarcus sp. TSNA42 complete genome sequence.</title>
        <authorList>
            <person name="Woo J.-H."/>
            <person name="Kim H.-S."/>
        </authorList>
    </citation>
    <scope>NUCLEOTIDE SEQUENCE [LARGE SCALE GENOMIC DNA]</scope>
    <source>
        <strain evidence="3 4">TSNA42</strain>
    </source>
</reference>
<dbReference type="PANTHER" id="PTHR43540">
    <property type="entry name" value="PEROXYUREIDOACRYLATE/UREIDOACRYLATE AMIDOHYDROLASE-RELATED"/>
    <property type="match status" value="1"/>
</dbReference>
<proteinExistence type="predicted"/>
<dbReference type="SUPFAM" id="SSF52499">
    <property type="entry name" value="Isochorismatase-like hydrolases"/>
    <property type="match status" value="1"/>
</dbReference>
<sequence length="227" mass="24694">MGDRAQTGEPRELRCRVRQSGGFHLNTTPVVLALHYQNDVLHPDGRIRIGLGDQDPAREALIAAAGRLLAGARADGWPLIHVRIAFRPDYADLARNTPIFRRTEEIGAVRDGEWGAGFFDTLAPVESKREFVVKHTRISAFYGTQLEQLLQLLGARTLIVAGVATHSVVESTVRDAADRGFDVWVAADACAAADRNVHLASLASMGLIATVTEADRALEKFRGEACT</sequence>
<evidence type="ECO:0000259" key="2">
    <source>
        <dbReference type="Pfam" id="PF00857"/>
    </source>
</evidence>
<feature type="domain" description="Isochorismatase-like" evidence="2">
    <location>
        <begin position="31"/>
        <end position="214"/>
    </location>
</feature>
<dbReference type="Proteomes" id="UP000244902">
    <property type="component" value="Chromosome"/>
</dbReference>
<dbReference type="AlphaFoldDB" id="A0A2U8H857"/>
<dbReference type="CDD" id="cd00431">
    <property type="entry name" value="cysteine_hydrolases"/>
    <property type="match status" value="1"/>
</dbReference>
<keyword evidence="1" id="KW-0378">Hydrolase</keyword>
<dbReference type="PANTHER" id="PTHR43540:SF1">
    <property type="entry name" value="ISOCHORISMATASE HYDROLASE"/>
    <property type="match status" value="1"/>
</dbReference>
<dbReference type="Gene3D" id="3.40.50.850">
    <property type="entry name" value="Isochorismatase-like"/>
    <property type="match status" value="1"/>
</dbReference>
<dbReference type="OrthoDB" id="9781985at2"/>
<dbReference type="InterPro" id="IPR000868">
    <property type="entry name" value="Isochorismatase-like_dom"/>
</dbReference>
<evidence type="ECO:0000256" key="1">
    <source>
        <dbReference type="ARBA" id="ARBA00022801"/>
    </source>
</evidence>
<organism evidence="3 4">
    <name type="scientific">Parazoarcus communis</name>
    <dbReference type="NCBI Taxonomy" id="41977"/>
    <lineage>
        <taxon>Bacteria</taxon>
        <taxon>Pseudomonadati</taxon>
        <taxon>Pseudomonadota</taxon>
        <taxon>Betaproteobacteria</taxon>
        <taxon>Rhodocyclales</taxon>
        <taxon>Zoogloeaceae</taxon>
        <taxon>Parazoarcus</taxon>
    </lineage>
</organism>
<accession>A0A2U8H857</accession>
<evidence type="ECO:0000313" key="4">
    <source>
        <dbReference type="Proteomes" id="UP000244902"/>
    </source>
</evidence>